<sequence>MSTAELAWFKSSYSNAEGGNCIEIAWTKSTHSNDEGGNCVEVATTPACPHVHVRDSKDKAGPQLAFSPANWAAFLTLATTL</sequence>
<feature type="domain" description="DUF397" evidence="1">
    <location>
        <begin position="25"/>
        <end position="76"/>
    </location>
</feature>
<reference evidence="2 3" key="1">
    <citation type="submission" date="2020-08" db="EMBL/GenBank/DDBJ databases">
        <title>Sequencing the genomes of 1000 actinobacteria strains.</title>
        <authorList>
            <person name="Klenk H.-P."/>
        </authorList>
    </citation>
    <scope>NUCLEOTIDE SEQUENCE [LARGE SCALE GENOMIC DNA]</scope>
    <source>
        <strain evidence="2 3">DSM 41654</strain>
    </source>
</reference>
<evidence type="ECO:0000313" key="2">
    <source>
        <dbReference type="EMBL" id="MBB4925894.1"/>
    </source>
</evidence>
<protein>
    <recommendedName>
        <fullName evidence="1">DUF397 domain-containing protein</fullName>
    </recommendedName>
</protein>
<evidence type="ECO:0000313" key="3">
    <source>
        <dbReference type="Proteomes" id="UP000540506"/>
    </source>
</evidence>
<dbReference type="RefSeq" id="WP_184938447.1">
    <property type="nucleotide sequence ID" value="NZ_JACHJV010000001.1"/>
</dbReference>
<organism evidence="2 3">
    <name type="scientific">Kitasatospora kifunensis</name>
    <name type="common">Streptomyces kifunensis</name>
    <dbReference type="NCBI Taxonomy" id="58351"/>
    <lineage>
        <taxon>Bacteria</taxon>
        <taxon>Bacillati</taxon>
        <taxon>Actinomycetota</taxon>
        <taxon>Actinomycetes</taxon>
        <taxon>Kitasatosporales</taxon>
        <taxon>Streptomycetaceae</taxon>
        <taxon>Kitasatospora</taxon>
    </lineage>
</organism>
<evidence type="ECO:0000259" key="1">
    <source>
        <dbReference type="Pfam" id="PF04149"/>
    </source>
</evidence>
<feature type="domain" description="DUF397" evidence="1">
    <location>
        <begin position="6"/>
        <end position="24"/>
    </location>
</feature>
<name>A0A7W7R612_KITKI</name>
<comment type="caution">
    <text evidence="2">The sequence shown here is derived from an EMBL/GenBank/DDBJ whole genome shotgun (WGS) entry which is preliminary data.</text>
</comment>
<dbReference type="Proteomes" id="UP000540506">
    <property type="component" value="Unassembled WGS sequence"/>
</dbReference>
<dbReference type="Pfam" id="PF04149">
    <property type="entry name" value="DUF397"/>
    <property type="match status" value="2"/>
</dbReference>
<dbReference type="EMBL" id="JACHJV010000001">
    <property type="protein sequence ID" value="MBB4925894.1"/>
    <property type="molecule type" value="Genomic_DNA"/>
</dbReference>
<accession>A0A7W7R612</accession>
<gene>
    <name evidence="2" type="ORF">FHR34_004887</name>
</gene>
<keyword evidence="3" id="KW-1185">Reference proteome</keyword>
<proteinExistence type="predicted"/>
<dbReference type="InterPro" id="IPR007278">
    <property type="entry name" value="DUF397"/>
</dbReference>
<dbReference type="AlphaFoldDB" id="A0A7W7R612"/>